<keyword evidence="1" id="KW-0812">Transmembrane</keyword>
<dbReference type="AlphaFoldDB" id="A0A1X7N2J2"/>
<name>A0A1X7N2J2_9MICO</name>
<reference evidence="3" key="1">
    <citation type="submission" date="2017-04" db="EMBL/GenBank/DDBJ databases">
        <authorList>
            <person name="Varghese N."/>
            <person name="Submissions S."/>
        </authorList>
    </citation>
    <scope>NUCLEOTIDE SEQUENCE [LARGE SCALE GENOMIC DNA]</scope>
    <source>
        <strain evidence="3">VKM Ac-2121</strain>
    </source>
</reference>
<keyword evidence="1" id="KW-0472">Membrane</keyword>
<evidence type="ECO:0000313" key="2">
    <source>
        <dbReference type="EMBL" id="SMH30641.1"/>
    </source>
</evidence>
<organism evidence="2 3">
    <name type="scientific">Rathayibacter oskolensis</name>
    <dbReference type="NCBI Taxonomy" id="1891671"/>
    <lineage>
        <taxon>Bacteria</taxon>
        <taxon>Bacillati</taxon>
        <taxon>Actinomycetota</taxon>
        <taxon>Actinomycetes</taxon>
        <taxon>Micrococcales</taxon>
        <taxon>Microbacteriaceae</taxon>
        <taxon>Rathayibacter</taxon>
    </lineage>
</organism>
<proteinExistence type="predicted"/>
<feature type="transmembrane region" description="Helical" evidence="1">
    <location>
        <begin position="36"/>
        <end position="52"/>
    </location>
</feature>
<evidence type="ECO:0000256" key="1">
    <source>
        <dbReference type="SAM" id="Phobius"/>
    </source>
</evidence>
<keyword evidence="1" id="KW-1133">Transmembrane helix</keyword>
<gene>
    <name evidence="2" type="ORF">SAMN06295885_0449</name>
</gene>
<feature type="transmembrane region" description="Helical" evidence="1">
    <location>
        <begin position="58"/>
        <end position="79"/>
    </location>
</feature>
<evidence type="ECO:0000313" key="3">
    <source>
        <dbReference type="Proteomes" id="UP000193711"/>
    </source>
</evidence>
<keyword evidence="3" id="KW-1185">Reference proteome</keyword>
<sequence>MNAAFGYSRAMTEAPAKAPRTFRIGNGQIVLGWKQYVALVGCVVIIVIGFATNTANPWAGALVALSTVIGTLVGVALQFQPVATDPSPRALAAIRGLGNISQSTADANQIVAQVLTASKEARTQTGLLSVQLDLAQIVTDIRMSMVQWEGVAPGSVASYEEDRVKSRELFQRLAEKENDV</sequence>
<dbReference type="Proteomes" id="UP000193711">
    <property type="component" value="Unassembled WGS sequence"/>
</dbReference>
<accession>A0A1X7N2J2</accession>
<dbReference type="STRING" id="1891671.SAMN06295885_0449"/>
<dbReference type="EMBL" id="FXBM01000001">
    <property type="protein sequence ID" value="SMH30641.1"/>
    <property type="molecule type" value="Genomic_DNA"/>
</dbReference>
<protein>
    <submittedName>
        <fullName evidence="2">Uncharacterized protein</fullName>
    </submittedName>
</protein>